<organism evidence="1 2">
    <name type="scientific">Metabacillus herbersteinensis</name>
    <dbReference type="NCBI Taxonomy" id="283816"/>
    <lineage>
        <taxon>Bacteria</taxon>
        <taxon>Bacillati</taxon>
        <taxon>Bacillota</taxon>
        <taxon>Bacilli</taxon>
        <taxon>Bacillales</taxon>
        <taxon>Bacillaceae</taxon>
        <taxon>Metabacillus</taxon>
    </lineage>
</organism>
<accession>A0ABV6GBE2</accession>
<dbReference type="RefSeq" id="WP_378931590.1">
    <property type="nucleotide sequence ID" value="NZ_JBHLVO010000003.1"/>
</dbReference>
<dbReference type="InterPro" id="IPR052022">
    <property type="entry name" value="26kDa_periplasmic_antigen"/>
</dbReference>
<dbReference type="Gene3D" id="3.30.110.170">
    <property type="entry name" value="Protein of unknown function (DUF541), domain 1"/>
    <property type="match status" value="1"/>
</dbReference>
<dbReference type="PANTHER" id="PTHR34387">
    <property type="entry name" value="SLR1258 PROTEIN"/>
    <property type="match status" value="1"/>
</dbReference>
<protein>
    <submittedName>
        <fullName evidence="1">SIMPL domain-containing protein</fullName>
    </submittedName>
</protein>
<name>A0ABV6GBE2_9BACI</name>
<evidence type="ECO:0000313" key="2">
    <source>
        <dbReference type="Proteomes" id="UP001589854"/>
    </source>
</evidence>
<dbReference type="Gene3D" id="3.30.70.2970">
    <property type="entry name" value="Protein of unknown function (DUF541), domain 2"/>
    <property type="match status" value="1"/>
</dbReference>
<reference evidence="1 2" key="1">
    <citation type="submission" date="2024-09" db="EMBL/GenBank/DDBJ databases">
        <authorList>
            <person name="Sun Q."/>
            <person name="Mori K."/>
        </authorList>
    </citation>
    <scope>NUCLEOTIDE SEQUENCE [LARGE SCALE GENOMIC DNA]</scope>
    <source>
        <strain evidence="1 2">CCM 7228</strain>
    </source>
</reference>
<sequence length="221" mass="24479">MYRNGVEPYPNTPRKLPIIDVQGVGVIQAKPDTAVITVGVSTENEDVTVAQQENANQMNRLQTALISIGIQESQIETISYTVLPQYQYSSNGEKIFKNYEVINMISIKTKDLDMLGTIYDAVFKNGANRAETISFSLSNEDEVLNRALMIAAKQAFEKADVIARTYRVTLVSTPLKVTEVLSGFYPRKLELSIAASSPTPIVIGEIPIQATLNVQFSFIQR</sequence>
<evidence type="ECO:0000313" key="1">
    <source>
        <dbReference type="EMBL" id="MFC0270998.1"/>
    </source>
</evidence>
<dbReference type="Pfam" id="PF04402">
    <property type="entry name" value="SIMPL"/>
    <property type="match status" value="1"/>
</dbReference>
<dbReference type="InterPro" id="IPR007497">
    <property type="entry name" value="SIMPL/DUF541"/>
</dbReference>
<gene>
    <name evidence="1" type="ORF">ACFFIX_05990</name>
</gene>
<comment type="caution">
    <text evidence="1">The sequence shown here is derived from an EMBL/GenBank/DDBJ whole genome shotgun (WGS) entry which is preliminary data.</text>
</comment>
<dbReference type="EMBL" id="JBHLVO010000003">
    <property type="protein sequence ID" value="MFC0270998.1"/>
    <property type="molecule type" value="Genomic_DNA"/>
</dbReference>
<dbReference type="PANTHER" id="PTHR34387:SF1">
    <property type="entry name" value="PERIPLASMIC IMMUNOGENIC PROTEIN"/>
    <property type="match status" value="1"/>
</dbReference>
<dbReference type="Proteomes" id="UP001589854">
    <property type="component" value="Unassembled WGS sequence"/>
</dbReference>
<keyword evidence="2" id="KW-1185">Reference proteome</keyword>
<proteinExistence type="predicted"/>